<dbReference type="InterPro" id="IPR018170">
    <property type="entry name" value="Aldo/ket_reductase_CS"/>
</dbReference>
<name>A0ABP6HER2_9MICO</name>
<organism evidence="5 6">
    <name type="scientific">Pedococcus aerophilus</name>
    <dbReference type="NCBI Taxonomy" id="436356"/>
    <lineage>
        <taxon>Bacteria</taxon>
        <taxon>Bacillati</taxon>
        <taxon>Actinomycetota</taxon>
        <taxon>Actinomycetes</taxon>
        <taxon>Micrococcales</taxon>
        <taxon>Intrasporangiaceae</taxon>
        <taxon>Pedococcus</taxon>
    </lineage>
</organism>
<dbReference type="PANTHER" id="PTHR43827:SF3">
    <property type="entry name" value="NADP-DEPENDENT OXIDOREDUCTASE DOMAIN-CONTAINING PROTEIN"/>
    <property type="match status" value="1"/>
</dbReference>
<dbReference type="PANTHER" id="PTHR43827">
    <property type="entry name" value="2,5-DIKETO-D-GLUCONIC ACID REDUCTASE"/>
    <property type="match status" value="1"/>
</dbReference>
<sequence>MTSVPNLQLSTGADTITIPQLGFGVWQVPDADVDAAIASALEVGYRSIDTAAIYGNEDGVGRALAATDLARDELFVTTKVWNDDQGRDATLAAFDTSMKRLGLDVLDLYLIHWPTPEKDNYVDTWKALLELRSSGRVKAVGVCNFNIEHLQRLLDETGELPAINQVELHPHFQQQALREFHEANGVLTEAYSPLASGGAVLSDEAIAEIAAKHGVSPAQAILRWHTQIGNVVIPKSVTPSRIAENFDIFGFELDGEDLSAFARLDRGERVGADPLEFN</sequence>
<gene>
    <name evidence="5" type="ORF">GCM10009867_35990</name>
</gene>
<dbReference type="Gene3D" id="3.20.20.100">
    <property type="entry name" value="NADP-dependent oxidoreductase domain"/>
    <property type="match status" value="1"/>
</dbReference>
<keyword evidence="2" id="KW-0521">NADP</keyword>
<accession>A0ABP6HER2</accession>
<evidence type="ECO:0000313" key="5">
    <source>
        <dbReference type="EMBL" id="GAA2739534.1"/>
    </source>
</evidence>
<dbReference type="Pfam" id="PF00248">
    <property type="entry name" value="Aldo_ket_red"/>
    <property type="match status" value="1"/>
</dbReference>
<dbReference type="PROSITE" id="PS00062">
    <property type="entry name" value="ALDOKETO_REDUCTASE_2"/>
    <property type="match status" value="1"/>
</dbReference>
<dbReference type="RefSeq" id="WP_344196028.1">
    <property type="nucleotide sequence ID" value="NZ_BAAARN010000005.1"/>
</dbReference>
<dbReference type="Proteomes" id="UP001501326">
    <property type="component" value="Unassembled WGS sequence"/>
</dbReference>
<evidence type="ECO:0000259" key="4">
    <source>
        <dbReference type="Pfam" id="PF00248"/>
    </source>
</evidence>
<dbReference type="PRINTS" id="PR00069">
    <property type="entry name" value="ALDKETRDTASE"/>
</dbReference>
<comment type="caution">
    <text evidence="5">The sequence shown here is derived from an EMBL/GenBank/DDBJ whole genome shotgun (WGS) entry which is preliminary data.</text>
</comment>
<keyword evidence="3" id="KW-0560">Oxidoreductase</keyword>
<dbReference type="EMBL" id="BAAARN010000005">
    <property type="protein sequence ID" value="GAA2739534.1"/>
    <property type="molecule type" value="Genomic_DNA"/>
</dbReference>
<dbReference type="InterPro" id="IPR036812">
    <property type="entry name" value="NAD(P)_OxRdtase_dom_sf"/>
</dbReference>
<keyword evidence="6" id="KW-1185">Reference proteome</keyword>
<evidence type="ECO:0000256" key="1">
    <source>
        <dbReference type="ARBA" id="ARBA00007905"/>
    </source>
</evidence>
<evidence type="ECO:0000313" key="6">
    <source>
        <dbReference type="Proteomes" id="UP001501326"/>
    </source>
</evidence>
<proteinExistence type="inferred from homology"/>
<dbReference type="InterPro" id="IPR023210">
    <property type="entry name" value="NADP_OxRdtase_dom"/>
</dbReference>
<feature type="domain" description="NADP-dependent oxidoreductase" evidence="4">
    <location>
        <begin position="21"/>
        <end position="264"/>
    </location>
</feature>
<dbReference type="PIRSF" id="PIRSF000097">
    <property type="entry name" value="AKR"/>
    <property type="match status" value="1"/>
</dbReference>
<dbReference type="PROSITE" id="PS00798">
    <property type="entry name" value="ALDOKETO_REDUCTASE_1"/>
    <property type="match status" value="1"/>
</dbReference>
<dbReference type="InterPro" id="IPR020471">
    <property type="entry name" value="AKR"/>
</dbReference>
<evidence type="ECO:0000256" key="2">
    <source>
        <dbReference type="ARBA" id="ARBA00022857"/>
    </source>
</evidence>
<reference evidence="6" key="1">
    <citation type="journal article" date="2019" name="Int. J. Syst. Evol. Microbiol.">
        <title>The Global Catalogue of Microorganisms (GCM) 10K type strain sequencing project: providing services to taxonomists for standard genome sequencing and annotation.</title>
        <authorList>
            <consortium name="The Broad Institute Genomics Platform"/>
            <consortium name="The Broad Institute Genome Sequencing Center for Infectious Disease"/>
            <person name="Wu L."/>
            <person name="Ma J."/>
        </authorList>
    </citation>
    <scope>NUCLEOTIDE SEQUENCE [LARGE SCALE GENOMIC DNA]</scope>
    <source>
        <strain evidence="6">JCM 16378</strain>
    </source>
</reference>
<dbReference type="SUPFAM" id="SSF51430">
    <property type="entry name" value="NAD(P)-linked oxidoreductase"/>
    <property type="match status" value="1"/>
</dbReference>
<evidence type="ECO:0000256" key="3">
    <source>
        <dbReference type="ARBA" id="ARBA00023002"/>
    </source>
</evidence>
<protein>
    <submittedName>
        <fullName evidence="5">Aldo/keto reductase</fullName>
    </submittedName>
</protein>
<comment type="similarity">
    <text evidence="1">Belongs to the aldo/keto reductase family.</text>
</comment>
<dbReference type="PROSITE" id="PS00063">
    <property type="entry name" value="ALDOKETO_REDUCTASE_3"/>
    <property type="match status" value="1"/>
</dbReference>